<evidence type="ECO:0000313" key="2">
    <source>
        <dbReference type="EMBL" id="TRM55880.1"/>
    </source>
</evidence>
<feature type="compositionally biased region" description="Low complexity" evidence="1">
    <location>
        <begin position="13"/>
        <end position="23"/>
    </location>
</feature>
<dbReference type="AlphaFoldDB" id="A0A550BTK7"/>
<accession>A0A550BTK7</accession>
<dbReference type="Proteomes" id="UP000320762">
    <property type="component" value="Unassembled WGS sequence"/>
</dbReference>
<keyword evidence="3" id="KW-1185">Reference proteome</keyword>
<comment type="caution">
    <text evidence="2">The sequence shown here is derived from an EMBL/GenBank/DDBJ whole genome shotgun (WGS) entry which is preliminary data.</text>
</comment>
<gene>
    <name evidence="2" type="ORF">BD626DRAFT_576406</name>
</gene>
<reference evidence="2 3" key="1">
    <citation type="journal article" date="2019" name="New Phytol.">
        <title>Comparative genomics reveals unique wood-decay strategies and fruiting body development in the Schizophyllaceae.</title>
        <authorList>
            <person name="Almasi E."/>
            <person name="Sahu N."/>
            <person name="Krizsan K."/>
            <person name="Balint B."/>
            <person name="Kovacs G.M."/>
            <person name="Kiss B."/>
            <person name="Cseklye J."/>
            <person name="Drula E."/>
            <person name="Henrissat B."/>
            <person name="Nagy I."/>
            <person name="Chovatia M."/>
            <person name="Adam C."/>
            <person name="LaButti K."/>
            <person name="Lipzen A."/>
            <person name="Riley R."/>
            <person name="Grigoriev I.V."/>
            <person name="Nagy L.G."/>
        </authorList>
    </citation>
    <scope>NUCLEOTIDE SEQUENCE [LARGE SCALE GENOMIC DNA]</scope>
    <source>
        <strain evidence="2 3">NL-1724</strain>
    </source>
</reference>
<sequence>MSTIWRRPRPRRASATAPVTPAKKAKPCAALDTAAVDPDSGLKLANFDCLPDCTKAQISGISTQIPPGTH</sequence>
<protein>
    <submittedName>
        <fullName evidence="2">Uncharacterized protein</fullName>
    </submittedName>
</protein>
<evidence type="ECO:0000313" key="3">
    <source>
        <dbReference type="Proteomes" id="UP000320762"/>
    </source>
</evidence>
<organism evidence="2 3">
    <name type="scientific">Schizophyllum amplum</name>
    <dbReference type="NCBI Taxonomy" id="97359"/>
    <lineage>
        <taxon>Eukaryota</taxon>
        <taxon>Fungi</taxon>
        <taxon>Dikarya</taxon>
        <taxon>Basidiomycota</taxon>
        <taxon>Agaricomycotina</taxon>
        <taxon>Agaricomycetes</taxon>
        <taxon>Agaricomycetidae</taxon>
        <taxon>Agaricales</taxon>
        <taxon>Schizophyllaceae</taxon>
        <taxon>Schizophyllum</taxon>
    </lineage>
</organism>
<evidence type="ECO:0000256" key="1">
    <source>
        <dbReference type="SAM" id="MobiDB-lite"/>
    </source>
</evidence>
<name>A0A550BTK7_9AGAR</name>
<proteinExistence type="predicted"/>
<feature type="region of interest" description="Disordered" evidence="1">
    <location>
        <begin position="1"/>
        <end position="23"/>
    </location>
</feature>
<feature type="compositionally biased region" description="Basic residues" evidence="1">
    <location>
        <begin position="1"/>
        <end position="12"/>
    </location>
</feature>
<dbReference type="EMBL" id="VDMD01000089">
    <property type="protein sequence ID" value="TRM55880.1"/>
    <property type="molecule type" value="Genomic_DNA"/>
</dbReference>